<gene>
    <name evidence="9" type="ORF">CONCODRAFT_30393</name>
</gene>
<dbReference type="AlphaFoldDB" id="A0A137P9E0"/>
<keyword evidence="4 7" id="KW-0863">Zinc-finger</keyword>
<evidence type="ECO:0000313" key="10">
    <source>
        <dbReference type="Proteomes" id="UP000070444"/>
    </source>
</evidence>
<evidence type="ECO:0000259" key="8">
    <source>
        <dbReference type="PROSITE" id="PS50157"/>
    </source>
</evidence>
<name>A0A137P9E0_CONC2</name>
<dbReference type="FunFam" id="3.30.160.60:FF:000072">
    <property type="entry name" value="zinc finger protein 143 isoform X1"/>
    <property type="match status" value="1"/>
</dbReference>
<keyword evidence="10" id="KW-1185">Reference proteome</keyword>
<dbReference type="GO" id="GO:0005634">
    <property type="term" value="C:nucleus"/>
    <property type="evidence" value="ECO:0007669"/>
    <property type="project" value="UniProtKB-SubCell"/>
</dbReference>
<dbReference type="InterPro" id="IPR051059">
    <property type="entry name" value="VerF-like"/>
</dbReference>
<feature type="non-terminal residue" evidence="9">
    <location>
        <position position="1"/>
    </location>
</feature>
<proteinExistence type="predicted"/>
<dbReference type="OMA" id="FTCDYPS"/>
<feature type="non-terminal residue" evidence="9">
    <location>
        <position position="59"/>
    </location>
</feature>
<protein>
    <recommendedName>
        <fullName evidence="8">C2H2-type domain-containing protein</fullName>
    </recommendedName>
</protein>
<dbReference type="OrthoDB" id="6365676at2759"/>
<evidence type="ECO:0000256" key="3">
    <source>
        <dbReference type="ARBA" id="ARBA00022737"/>
    </source>
</evidence>
<dbReference type="PANTHER" id="PTHR40626:SF13">
    <property type="entry name" value="RESPIRATION FACTOR 2-RELATED"/>
    <property type="match status" value="1"/>
</dbReference>
<dbReference type="PROSITE" id="PS00028">
    <property type="entry name" value="ZINC_FINGER_C2H2_1"/>
    <property type="match status" value="2"/>
</dbReference>
<feature type="domain" description="C2H2-type" evidence="8">
    <location>
        <begin position="34"/>
        <end position="59"/>
    </location>
</feature>
<dbReference type="GO" id="GO:0000978">
    <property type="term" value="F:RNA polymerase II cis-regulatory region sequence-specific DNA binding"/>
    <property type="evidence" value="ECO:0007669"/>
    <property type="project" value="InterPro"/>
</dbReference>
<keyword evidence="5" id="KW-0862">Zinc</keyword>
<evidence type="ECO:0000256" key="6">
    <source>
        <dbReference type="ARBA" id="ARBA00023242"/>
    </source>
</evidence>
<dbReference type="SUPFAM" id="SSF57667">
    <property type="entry name" value="beta-beta-alpha zinc fingers"/>
    <property type="match status" value="1"/>
</dbReference>
<dbReference type="PROSITE" id="PS50157">
    <property type="entry name" value="ZINC_FINGER_C2H2_2"/>
    <property type="match status" value="2"/>
</dbReference>
<organism evidence="9 10">
    <name type="scientific">Conidiobolus coronatus (strain ATCC 28846 / CBS 209.66 / NRRL 28638)</name>
    <name type="common">Delacroixia coronata</name>
    <dbReference type="NCBI Taxonomy" id="796925"/>
    <lineage>
        <taxon>Eukaryota</taxon>
        <taxon>Fungi</taxon>
        <taxon>Fungi incertae sedis</taxon>
        <taxon>Zoopagomycota</taxon>
        <taxon>Entomophthoromycotina</taxon>
        <taxon>Entomophthoromycetes</taxon>
        <taxon>Entomophthorales</taxon>
        <taxon>Ancylistaceae</taxon>
        <taxon>Conidiobolus</taxon>
    </lineage>
</organism>
<dbReference type="EMBL" id="KQ964471">
    <property type="protein sequence ID" value="KXN71613.1"/>
    <property type="molecule type" value="Genomic_DNA"/>
</dbReference>
<reference evidence="9 10" key="1">
    <citation type="journal article" date="2015" name="Genome Biol. Evol.">
        <title>Phylogenomic analyses indicate that early fungi evolved digesting cell walls of algal ancestors of land plants.</title>
        <authorList>
            <person name="Chang Y."/>
            <person name="Wang S."/>
            <person name="Sekimoto S."/>
            <person name="Aerts A.L."/>
            <person name="Choi C."/>
            <person name="Clum A."/>
            <person name="LaButti K.M."/>
            <person name="Lindquist E.A."/>
            <person name="Yee Ngan C."/>
            <person name="Ohm R.A."/>
            <person name="Salamov A.A."/>
            <person name="Grigoriev I.V."/>
            <person name="Spatafora J.W."/>
            <person name="Berbee M.L."/>
        </authorList>
    </citation>
    <scope>NUCLEOTIDE SEQUENCE [LARGE SCALE GENOMIC DNA]</scope>
    <source>
        <strain evidence="9 10">NRRL 28638</strain>
    </source>
</reference>
<dbReference type="FunFam" id="3.30.160.60:FF:000125">
    <property type="entry name" value="Putative zinc finger protein 143"/>
    <property type="match status" value="1"/>
</dbReference>
<keyword evidence="2" id="KW-0479">Metal-binding</keyword>
<evidence type="ECO:0000313" key="9">
    <source>
        <dbReference type="EMBL" id="KXN71613.1"/>
    </source>
</evidence>
<evidence type="ECO:0000256" key="2">
    <source>
        <dbReference type="ARBA" id="ARBA00022723"/>
    </source>
</evidence>
<dbReference type="InterPro" id="IPR013087">
    <property type="entry name" value="Znf_C2H2_type"/>
</dbReference>
<sequence>RPFTCDYPSCSRSFKRAEHLKRHVRSLHTKEKPYLCPEPSCKKAFSRSDNLNQHTKVHK</sequence>
<dbReference type="STRING" id="796925.A0A137P9E0"/>
<evidence type="ECO:0000256" key="5">
    <source>
        <dbReference type="ARBA" id="ARBA00022833"/>
    </source>
</evidence>
<evidence type="ECO:0000256" key="4">
    <source>
        <dbReference type="ARBA" id="ARBA00022771"/>
    </source>
</evidence>
<dbReference type="GO" id="GO:0000981">
    <property type="term" value="F:DNA-binding transcription factor activity, RNA polymerase II-specific"/>
    <property type="evidence" value="ECO:0007669"/>
    <property type="project" value="InterPro"/>
</dbReference>
<evidence type="ECO:0000256" key="7">
    <source>
        <dbReference type="PROSITE-ProRule" id="PRU00042"/>
    </source>
</evidence>
<dbReference type="InterPro" id="IPR036236">
    <property type="entry name" value="Znf_C2H2_sf"/>
</dbReference>
<dbReference type="Gene3D" id="3.30.160.60">
    <property type="entry name" value="Classic Zinc Finger"/>
    <property type="match status" value="2"/>
</dbReference>
<keyword evidence="3" id="KW-0677">Repeat</keyword>
<dbReference type="Proteomes" id="UP000070444">
    <property type="component" value="Unassembled WGS sequence"/>
</dbReference>
<evidence type="ECO:0000256" key="1">
    <source>
        <dbReference type="ARBA" id="ARBA00004123"/>
    </source>
</evidence>
<keyword evidence="6" id="KW-0539">Nucleus</keyword>
<accession>A0A137P9E0</accession>
<comment type="subcellular location">
    <subcellularLocation>
        <location evidence="1">Nucleus</location>
    </subcellularLocation>
</comment>
<dbReference type="SMART" id="SM00355">
    <property type="entry name" value="ZnF_C2H2"/>
    <property type="match status" value="2"/>
</dbReference>
<dbReference type="GO" id="GO:0008270">
    <property type="term" value="F:zinc ion binding"/>
    <property type="evidence" value="ECO:0007669"/>
    <property type="project" value="UniProtKB-KW"/>
</dbReference>
<dbReference type="PANTHER" id="PTHR40626">
    <property type="entry name" value="MIP31509P"/>
    <property type="match status" value="1"/>
</dbReference>
<dbReference type="GO" id="GO:0000785">
    <property type="term" value="C:chromatin"/>
    <property type="evidence" value="ECO:0007669"/>
    <property type="project" value="TreeGrafter"/>
</dbReference>
<feature type="domain" description="C2H2-type" evidence="8">
    <location>
        <begin position="3"/>
        <end position="33"/>
    </location>
</feature>
<dbReference type="Pfam" id="PF00096">
    <property type="entry name" value="zf-C2H2"/>
    <property type="match status" value="2"/>
</dbReference>